<dbReference type="GO" id="GO:0098542">
    <property type="term" value="P:defense response to other organism"/>
    <property type="evidence" value="ECO:0007669"/>
    <property type="project" value="InterPro"/>
</dbReference>
<proteinExistence type="predicted"/>
<dbReference type="EMBL" id="CANHGI010000001">
    <property type="protein sequence ID" value="CAI5439296.1"/>
    <property type="molecule type" value="Genomic_DNA"/>
</dbReference>
<dbReference type="AlphaFoldDB" id="A0A9P1MUG9"/>
<comment type="caution">
    <text evidence="2">The sequence shown here is derived from an EMBL/GenBank/DDBJ whole genome shotgun (WGS) entry which is preliminary data.</text>
</comment>
<organism evidence="2 4">
    <name type="scientific">Caenorhabditis angaria</name>
    <dbReference type="NCBI Taxonomy" id="860376"/>
    <lineage>
        <taxon>Eukaryota</taxon>
        <taxon>Metazoa</taxon>
        <taxon>Ecdysozoa</taxon>
        <taxon>Nematoda</taxon>
        <taxon>Chromadorea</taxon>
        <taxon>Rhabditida</taxon>
        <taxon>Rhabditina</taxon>
        <taxon>Rhabditomorpha</taxon>
        <taxon>Rhabditoidea</taxon>
        <taxon>Rhabditidae</taxon>
        <taxon>Peloderinae</taxon>
        <taxon>Caenorhabditis</taxon>
    </lineage>
</organism>
<dbReference type="InterPro" id="IPR031770">
    <property type="entry name" value="Abf-1/2"/>
</dbReference>
<dbReference type="EMBL" id="CANHGI010000001">
    <property type="protein sequence ID" value="CAI5439293.1"/>
    <property type="molecule type" value="Genomic_DNA"/>
</dbReference>
<protein>
    <submittedName>
        <fullName evidence="2">Uncharacterized protein</fullName>
    </submittedName>
</protein>
<name>A0A9P1MUG9_9PELO</name>
<dbReference type="EMBL" id="CANHGI010000001">
    <property type="protein sequence ID" value="CAI5439299.1"/>
    <property type="molecule type" value="Genomic_DNA"/>
</dbReference>
<evidence type="ECO:0000313" key="3">
    <source>
        <dbReference type="EMBL" id="CAI5439299.1"/>
    </source>
</evidence>
<evidence type="ECO:0000313" key="4">
    <source>
        <dbReference type="Proteomes" id="UP001152747"/>
    </source>
</evidence>
<accession>A0A9P1MUG9</accession>
<dbReference type="PANTHER" id="PTHR37971:SF1">
    <property type="entry name" value="ANTIBACTERIAL FACTOR-RELATED PEPTIDE 1-RELATED"/>
    <property type="match status" value="1"/>
</dbReference>
<sequence>MAQKLDFSTCARMDIPGLNKVAQGLCITSCSVQNCGTGTCQKRKNRPTCVCYRCAKGGNVPLGAVISKKG</sequence>
<dbReference type="OrthoDB" id="5786696at2759"/>
<reference evidence="2" key="1">
    <citation type="submission" date="2022-11" db="EMBL/GenBank/DDBJ databases">
        <authorList>
            <person name="Kikuchi T."/>
        </authorList>
    </citation>
    <scope>NUCLEOTIDE SEQUENCE</scope>
    <source>
        <strain evidence="2">PS1010</strain>
    </source>
</reference>
<keyword evidence="4" id="KW-1185">Reference proteome</keyword>
<dbReference type="Pfam" id="PF16839">
    <property type="entry name" value="Antimicrobial25"/>
    <property type="match status" value="1"/>
</dbReference>
<dbReference type="PANTHER" id="PTHR37971">
    <property type="entry name" value="ANTIBACTERIAL FACTOR-RELATED PEPTIDE 1-RELATED"/>
    <property type="match status" value="1"/>
</dbReference>
<dbReference type="Gene3D" id="3.30.30.110">
    <property type="entry name" value="Antibacterial factor-related peptide"/>
    <property type="match status" value="1"/>
</dbReference>
<dbReference type="InterPro" id="IPR038204">
    <property type="entry name" value="Abf-1/2_sf"/>
</dbReference>
<gene>
    <name evidence="1" type="ORF">CAMP_LOCUS1930</name>
    <name evidence="2" type="ORF">CAMP_LOCUS1933</name>
    <name evidence="3" type="ORF">CAMP_LOCUS1936</name>
</gene>
<evidence type="ECO:0000313" key="1">
    <source>
        <dbReference type="EMBL" id="CAI5439293.1"/>
    </source>
</evidence>
<dbReference type="Proteomes" id="UP001152747">
    <property type="component" value="Unassembled WGS sequence"/>
</dbReference>
<evidence type="ECO:0000313" key="2">
    <source>
        <dbReference type="EMBL" id="CAI5439296.1"/>
    </source>
</evidence>